<dbReference type="InterPro" id="IPR011527">
    <property type="entry name" value="ABC1_TM_dom"/>
</dbReference>
<evidence type="ECO:0000256" key="6">
    <source>
        <dbReference type="ARBA" id="ARBA00022840"/>
    </source>
</evidence>
<comment type="caution">
    <text evidence="13">The sequence shown here is derived from an EMBL/GenBank/DDBJ whole genome shotgun (WGS) entry which is preliminary data.</text>
</comment>
<evidence type="ECO:0000313" key="14">
    <source>
        <dbReference type="Proteomes" id="UP000823927"/>
    </source>
</evidence>
<dbReference type="GO" id="GO:0005886">
    <property type="term" value="C:plasma membrane"/>
    <property type="evidence" value="ECO:0007669"/>
    <property type="project" value="UniProtKB-SubCell"/>
</dbReference>
<sequence>MKKVFFYLRPYVPRMILGVTIKFTGTIMDLFLPWILSYLIDVIVPKENMGEILFYGFLMLVCSVIAWTGNVVANRMAARVARDTTQRMRHDLFRKISYLSCRQTDTFTIASLESRLTSDTYNIHQMIGMMQRLGIRAPILLLGGIAMSMFMEPVLTLVLMAVLPFVGVTVFYISRKGIPLYTRLQQAVDRMVRVVRENASGIRVIKALSKTEYEKNRFDEANKNIVEKETKASVTMAASSPLMNLFLNLGLTLVVVAGAFRVNAGHTQPGTILAFLTYFTIILNALLSINRMFMMFSKGSASARRISDVLDTPEDLHLSQKDHRDSPYHIEFDHVSFAYHVGRSEVVSDISFALKKGETLGIIGATGCGKSTVINLLIRFYDPDEGTIRIDGDDIQGIPLGELHEKFGIVFQNDVLFADTIEENIRFGREMDDEAIEQAIDCAQARPFIRELEDGAKSRLTIRGSNLSGGQKQRVLIARALAAHPQILILDDSSSALDYQTDARLRQALAKNFSETTTIIVAQRASSIRHADHILVLENGREIGYGTHDELMASCPAYQKISISQMGQDDRNPEKSSPNVHKINPLNSKGGEDGAPEGNI</sequence>
<dbReference type="PROSITE" id="PS50893">
    <property type="entry name" value="ABC_TRANSPORTER_2"/>
    <property type="match status" value="1"/>
</dbReference>
<dbReference type="PROSITE" id="PS00211">
    <property type="entry name" value="ABC_TRANSPORTER_1"/>
    <property type="match status" value="1"/>
</dbReference>
<feature type="transmembrane region" description="Helical" evidence="10">
    <location>
        <begin position="245"/>
        <end position="264"/>
    </location>
</feature>
<dbReference type="Gene3D" id="1.20.1560.10">
    <property type="entry name" value="ABC transporter type 1, transmembrane domain"/>
    <property type="match status" value="1"/>
</dbReference>
<evidence type="ECO:0000256" key="1">
    <source>
        <dbReference type="ARBA" id="ARBA00004651"/>
    </source>
</evidence>
<dbReference type="InterPro" id="IPR003439">
    <property type="entry name" value="ABC_transporter-like_ATP-bd"/>
</dbReference>
<dbReference type="GO" id="GO:0005524">
    <property type="term" value="F:ATP binding"/>
    <property type="evidence" value="ECO:0007669"/>
    <property type="project" value="UniProtKB-KW"/>
</dbReference>
<feature type="domain" description="ABC transmembrane type-1" evidence="12">
    <location>
        <begin position="16"/>
        <end position="298"/>
    </location>
</feature>
<dbReference type="AlphaFoldDB" id="A0A9D1F4I6"/>
<keyword evidence="6 13" id="KW-0067">ATP-binding</keyword>
<keyword evidence="3" id="KW-1003">Cell membrane</keyword>
<evidence type="ECO:0000256" key="3">
    <source>
        <dbReference type="ARBA" id="ARBA00022475"/>
    </source>
</evidence>
<evidence type="ECO:0000256" key="10">
    <source>
        <dbReference type="SAM" id="Phobius"/>
    </source>
</evidence>
<dbReference type="InterPro" id="IPR039421">
    <property type="entry name" value="Type_1_exporter"/>
</dbReference>
<keyword evidence="4 10" id="KW-0812">Transmembrane</keyword>
<evidence type="ECO:0000256" key="2">
    <source>
        <dbReference type="ARBA" id="ARBA00022448"/>
    </source>
</evidence>
<dbReference type="PANTHER" id="PTHR43394:SF1">
    <property type="entry name" value="ATP-BINDING CASSETTE SUB-FAMILY B MEMBER 10, MITOCHONDRIAL"/>
    <property type="match status" value="1"/>
</dbReference>
<keyword evidence="2" id="KW-0813">Transport</keyword>
<gene>
    <name evidence="13" type="ORF">IAB46_07375</name>
</gene>
<comment type="subcellular location">
    <subcellularLocation>
        <location evidence="1">Cell membrane</location>
        <topology evidence="1">Multi-pass membrane protein</topology>
    </subcellularLocation>
</comment>
<evidence type="ECO:0000259" key="11">
    <source>
        <dbReference type="PROSITE" id="PS50893"/>
    </source>
</evidence>
<dbReference type="Pfam" id="PF00005">
    <property type="entry name" value="ABC_tran"/>
    <property type="match status" value="1"/>
</dbReference>
<proteinExistence type="predicted"/>
<dbReference type="Pfam" id="PF00664">
    <property type="entry name" value="ABC_membrane"/>
    <property type="match status" value="1"/>
</dbReference>
<feature type="transmembrane region" description="Helical" evidence="10">
    <location>
        <begin position="270"/>
        <end position="289"/>
    </location>
</feature>
<reference evidence="13" key="2">
    <citation type="journal article" date="2021" name="PeerJ">
        <title>Extensive microbial diversity within the chicken gut microbiome revealed by metagenomics and culture.</title>
        <authorList>
            <person name="Gilroy R."/>
            <person name="Ravi A."/>
            <person name="Getino M."/>
            <person name="Pursley I."/>
            <person name="Horton D.L."/>
            <person name="Alikhan N.F."/>
            <person name="Baker D."/>
            <person name="Gharbi K."/>
            <person name="Hall N."/>
            <person name="Watson M."/>
            <person name="Adriaenssens E.M."/>
            <person name="Foster-Nyarko E."/>
            <person name="Jarju S."/>
            <person name="Secka A."/>
            <person name="Antonio M."/>
            <person name="Oren A."/>
            <person name="Chaudhuri R.R."/>
            <person name="La Ragione R."/>
            <person name="Hildebrand F."/>
            <person name="Pallen M.J."/>
        </authorList>
    </citation>
    <scope>NUCLEOTIDE SEQUENCE</scope>
    <source>
        <strain evidence="13">CHK178-757</strain>
    </source>
</reference>
<dbReference type="InterPro" id="IPR027417">
    <property type="entry name" value="P-loop_NTPase"/>
</dbReference>
<dbReference type="Gene3D" id="3.40.50.300">
    <property type="entry name" value="P-loop containing nucleotide triphosphate hydrolases"/>
    <property type="match status" value="1"/>
</dbReference>
<dbReference type="InterPro" id="IPR017871">
    <property type="entry name" value="ABC_transporter-like_CS"/>
</dbReference>
<feature type="domain" description="ABC transporter" evidence="11">
    <location>
        <begin position="330"/>
        <end position="564"/>
    </location>
</feature>
<evidence type="ECO:0000256" key="8">
    <source>
        <dbReference type="ARBA" id="ARBA00023136"/>
    </source>
</evidence>
<evidence type="ECO:0000256" key="5">
    <source>
        <dbReference type="ARBA" id="ARBA00022741"/>
    </source>
</evidence>
<accession>A0A9D1F4I6</accession>
<dbReference type="SMART" id="SM00382">
    <property type="entry name" value="AAA"/>
    <property type="match status" value="1"/>
</dbReference>
<keyword evidence="8 10" id="KW-0472">Membrane</keyword>
<keyword evidence="7 10" id="KW-1133">Transmembrane helix</keyword>
<protein>
    <submittedName>
        <fullName evidence="13">ABC transporter ATP-binding protein</fullName>
    </submittedName>
</protein>
<dbReference type="EMBL" id="DVIT01000027">
    <property type="protein sequence ID" value="HIS47361.1"/>
    <property type="molecule type" value="Genomic_DNA"/>
</dbReference>
<evidence type="ECO:0000313" key="13">
    <source>
        <dbReference type="EMBL" id="HIS47361.1"/>
    </source>
</evidence>
<feature type="transmembrane region" description="Helical" evidence="10">
    <location>
        <begin position="133"/>
        <end position="151"/>
    </location>
</feature>
<feature type="transmembrane region" description="Helical" evidence="10">
    <location>
        <begin position="52"/>
        <end position="73"/>
    </location>
</feature>
<dbReference type="Proteomes" id="UP000823927">
    <property type="component" value="Unassembled WGS sequence"/>
</dbReference>
<dbReference type="SUPFAM" id="SSF90123">
    <property type="entry name" value="ABC transporter transmembrane region"/>
    <property type="match status" value="1"/>
</dbReference>
<dbReference type="PROSITE" id="PS50929">
    <property type="entry name" value="ABC_TM1F"/>
    <property type="match status" value="1"/>
</dbReference>
<dbReference type="PANTHER" id="PTHR43394">
    <property type="entry name" value="ATP-DEPENDENT PERMEASE MDL1, MITOCHONDRIAL"/>
    <property type="match status" value="1"/>
</dbReference>
<dbReference type="FunFam" id="3.40.50.300:FF:000221">
    <property type="entry name" value="Multidrug ABC transporter ATP-binding protein"/>
    <property type="match status" value="1"/>
</dbReference>
<dbReference type="InterPro" id="IPR036640">
    <property type="entry name" value="ABC1_TM_sf"/>
</dbReference>
<dbReference type="SUPFAM" id="SSF52540">
    <property type="entry name" value="P-loop containing nucleoside triphosphate hydrolases"/>
    <property type="match status" value="1"/>
</dbReference>
<dbReference type="GO" id="GO:0016887">
    <property type="term" value="F:ATP hydrolysis activity"/>
    <property type="evidence" value="ECO:0007669"/>
    <property type="project" value="InterPro"/>
</dbReference>
<feature type="region of interest" description="Disordered" evidence="9">
    <location>
        <begin position="565"/>
        <end position="600"/>
    </location>
</feature>
<evidence type="ECO:0000256" key="7">
    <source>
        <dbReference type="ARBA" id="ARBA00022989"/>
    </source>
</evidence>
<keyword evidence="5" id="KW-0547">Nucleotide-binding</keyword>
<feature type="transmembrane region" description="Helical" evidence="10">
    <location>
        <begin position="157"/>
        <end position="174"/>
    </location>
</feature>
<evidence type="ECO:0000259" key="12">
    <source>
        <dbReference type="PROSITE" id="PS50929"/>
    </source>
</evidence>
<evidence type="ECO:0000256" key="4">
    <source>
        <dbReference type="ARBA" id="ARBA00022692"/>
    </source>
</evidence>
<dbReference type="GO" id="GO:0015421">
    <property type="term" value="F:ABC-type oligopeptide transporter activity"/>
    <property type="evidence" value="ECO:0007669"/>
    <property type="project" value="TreeGrafter"/>
</dbReference>
<feature type="transmembrane region" description="Helical" evidence="10">
    <location>
        <begin position="21"/>
        <end position="40"/>
    </location>
</feature>
<dbReference type="CDD" id="cd18548">
    <property type="entry name" value="ABC_6TM_Tm287_like"/>
    <property type="match status" value="1"/>
</dbReference>
<name>A0A9D1F4I6_9FIRM</name>
<evidence type="ECO:0000256" key="9">
    <source>
        <dbReference type="SAM" id="MobiDB-lite"/>
    </source>
</evidence>
<dbReference type="InterPro" id="IPR003593">
    <property type="entry name" value="AAA+_ATPase"/>
</dbReference>
<organism evidence="13 14">
    <name type="scientific">Candidatus Scybalocola faecigallinarum</name>
    <dbReference type="NCBI Taxonomy" id="2840941"/>
    <lineage>
        <taxon>Bacteria</taxon>
        <taxon>Bacillati</taxon>
        <taxon>Bacillota</taxon>
        <taxon>Clostridia</taxon>
        <taxon>Lachnospirales</taxon>
        <taxon>Lachnospiraceae</taxon>
        <taxon>Lachnospiraceae incertae sedis</taxon>
        <taxon>Candidatus Scybalocola (ex Gilroy et al. 2021)</taxon>
    </lineage>
</organism>
<reference evidence="13" key="1">
    <citation type="submission" date="2020-10" db="EMBL/GenBank/DDBJ databases">
        <authorList>
            <person name="Gilroy R."/>
        </authorList>
    </citation>
    <scope>NUCLEOTIDE SEQUENCE</scope>
    <source>
        <strain evidence="13">CHK178-757</strain>
    </source>
</reference>